<evidence type="ECO:0000313" key="3">
    <source>
        <dbReference type="Proteomes" id="UP000265618"/>
    </source>
</evidence>
<dbReference type="AlphaFoldDB" id="A0A9K3D594"/>
<evidence type="ECO:0000313" key="2">
    <source>
        <dbReference type="EMBL" id="GIQ88832.1"/>
    </source>
</evidence>
<keyword evidence="3" id="KW-1185">Reference proteome</keyword>
<reference evidence="2 3" key="1">
    <citation type="journal article" date="2018" name="PLoS ONE">
        <title>The draft genome of Kipferlia bialata reveals reductive genome evolution in fornicate parasites.</title>
        <authorList>
            <person name="Tanifuji G."/>
            <person name="Takabayashi S."/>
            <person name="Kume K."/>
            <person name="Takagi M."/>
            <person name="Nakayama T."/>
            <person name="Kamikawa R."/>
            <person name="Inagaki Y."/>
            <person name="Hashimoto T."/>
        </authorList>
    </citation>
    <scope>NUCLEOTIDE SEQUENCE [LARGE SCALE GENOMIC DNA]</scope>
    <source>
        <strain evidence="2">NY0173</strain>
    </source>
</reference>
<feature type="non-terminal residue" evidence="2">
    <location>
        <position position="1"/>
    </location>
</feature>
<protein>
    <submittedName>
        <fullName evidence="2">Uncharacterized protein</fullName>
    </submittedName>
</protein>
<organism evidence="2 3">
    <name type="scientific">Kipferlia bialata</name>
    <dbReference type="NCBI Taxonomy" id="797122"/>
    <lineage>
        <taxon>Eukaryota</taxon>
        <taxon>Metamonada</taxon>
        <taxon>Carpediemonas-like organisms</taxon>
        <taxon>Kipferlia</taxon>
    </lineage>
</organism>
<dbReference type="Proteomes" id="UP000265618">
    <property type="component" value="Unassembled WGS sequence"/>
</dbReference>
<accession>A0A9K3D594</accession>
<gene>
    <name evidence="2" type="ORF">KIPB_011172</name>
</gene>
<dbReference type="EMBL" id="BDIP01004435">
    <property type="protein sequence ID" value="GIQ88832.1"/>
    <property type="molecule type" value="Genomic_DNA"/>
</dbReference>
<sequence>MDIEDERESQGIQRPAGYEENVKLSPECEDFLVQ</sequence>
<comment type="caution">
    <text evidence="2">The sequence shown here is derived from an EMBL/GenBank/DDBJ whole genome shotgun (WGS) entry which is preliminary data.</text>
</comment>
<evidence type="ECO:0000256" key="1">
    <source>
        <dbReference type="SAM" id="MobiDB-lite"/>
    </source>
</evidence>
<name>A0A9K3D594_9EUKA</name>
<feature type="region of interest" description="Disordered" evidence="1">
    <location>
        <begin position="1"/>
        <end position="34"/>
    </location>
</feature>
<proteinExistence type="predicted"/>